<dbReference type="GO" id="GO:0004560">
    <property type="term" value="F:alpha-L-fucosidase activity"/>
    <property type="evidence" value="ECO:0007669"/>
    <property type="project" value="InterPro"/>
</dbReference>
<evidence type="ECO:0000313" key="4">
    <source>
        <dbReference type="EMBL" id="QQL44047.1"/>
    </source>
</evidence>
<dbReference type="Gene3D" id="1.50.10.10">
    <property type="match status" value="1"/>
</dbReference>
<keyword evidence="4" id="KW-0378">Hydrolase</keyword>
<dbReference type="InterPro" id="IPR008928">
    <property type="entry name" value="6-hairpin_glycosidase_sf"/>
</dbReference>
<dbReference type="InterPro" id="IPR012341">
    <property type="entry name" value="6hp_glycosidase-like_sf"/>
</dbReference>
<dbReference type="InterPro" id="IPR027414">
    <property type="entry name" value="GH95_N_dom"/>
</dbReference>
<dbReference type="PANTHER" id="PTHR31084:SF3">
    <property type="entry name" value="ALPHA-FUCOSIDASE A"/>
    <property type="match status" value="1"/>
</dbReference>
<dbReference type="RefSeq" id="WP_164363347.1">
    <property type="nucleotide sequence ID" value="NZ_CP066776.1"/>
</dbReference>
<sequence>MRSSATTLTAGLLLANLTMATQESTILWHNKPAEVWERDTFPIGNGALGATIFGAPDRAVMQFNVDSLWTGDENPNGAYTWAEEQPGTGCFGAYQNFGSLVFSAAEPAPEVTDYRRQLDIARAIHTTTWSSGGTNFTREAIASHPHQVIVWRISASRPGQISGTFSFEGAHPGDNETTTAVSNDTIALTGSLPNGLEYAAHAKIIPSGGHVTRDGTSIHARDCDELLVLLAADTNYTMDAGKSWRDGTATARVKPRIATAASLSWQQLQTAHEMDYRSYFERVRLDLGSSPDDVRSLPLNERIARYRSDAKDLPRPSLDPDLEEMLFHYGRYLLISSSRPGTLPANLQGIWNNSNQPAWHADYHSNINLQMCYWLAETSNLPEMAQPLFDLLISGAPVYRKDTAAAYGADTRGFVTRMSINPFGGGGWNWNIEGTAWLSQHFWEHYQFSRDERFLRQRAWPWMRDVSLFWLDRLKPLPDGQLVVPDAWSHEHGPHEDGTAHAQQLMWDLFTSTLQAAEILGEDDALQQRLKTTLAKLYGPKIGSWGQLMEWMNEKPDLEKGHHRHTSHLFAVYPGVQISMSKTPELAEAARISLTQRGEVGDSRRSWTWAWRTALWSRLGESERAHGCVAGLLAHNTLDNLWTSHPPFQIDGNLGITAGMTEMFVQSHGSEIALLPALPSAYLTGSVHGLRARGNIIIDIEWTNGNLTAAKLTSPIAQTIQLRLPNQSAPRTIDLPANTPVTLTF</sequence>
<dbReference type="PANTHER" id="PTHR31084">
    <property type="entry name" value="ALPHA-L-FUCOSIDASE 2"/>
    <property type="match status" value="1"/>
</dbReference>
<dbReference type="Pfam" id="PF14498">
    <property type="entry name" value="Glyco_hyd_65N_2"/>
    <property type="match status" value="2"/>
</dbReference>
<keyword evidence="5" id="KW-1185">Reference proteome</keyword>
<dbReference type="Pfam" id="PF22124">
    <property type="entry name" value="Glyco_hydro_95_cat"/>
    <property type="match status" value="1"/>
</dbReference>
<feature type="domain" description="Alpha fucosidase A-like C-terminal" evidence="2">
    <location>
        <begin position="666"/>
        <end position="727"/>
    </location>
</feature>
<dbReference type="AlphaFoldDB" id="A0A6B3LAY5"/>
<dbReference type="EMBL" id="CP066776">
    <property type="protein sequence ID" value="QQL44047.1"/>
    <property type="molecule type" value="Genomic_DNA"/>
</dbReference>
<dbReference type="SUPFAM" id="SSF48208">
    <property type="entry name" value="Six-hairpin glycosidases"/>
    <property type="match status" value="1"/>
</dbReference>
<dbReference type="GO" id="GO:0005975">
    <property type="term" value="P:carbohydrate metabolic process"/>
    <property type="evidence" value="ECO:0007669"/>
    <property type="project" value="InterPro"/>
</dbReference>
<proteinExistence type="predicted"/>
<dbReference type="PIRSF" id="PIRSF007663">
    <property type="entry name" value="UCP007663"/>
    <property type="match status" value="1"/>
</dbReference>
<dbReference type="InterPro" id="IPR016518">
    <property type="entry name" value="Alpha-L-fucosidase"/>
</dbReference>
<evidence type="ECO:0000259" key="2">
    <source>
        <dbReference type="Pfam" id="PF21307"/>
    </source>
</evidence>
<reference evidence="4 5" key="1">
    <citation type="submission" date="2020-12" db="EMBL/GenBank/DDBJ databases">
        <title>Sulforoseuscoccus oceanibium gen. nov., sp. nov., a representative of the phylum Verrucomicrobia with special cytoplasmic membrane, and proposal of Sulforoseuscoccusaceae fam. nov.</title>
        <authorList>
            <person name="Xi F."/>
        </authorList>
    </citation>
    <scope>NUCLEOTIDE SEQUENCE [LARGE SCALE GENOMIC DNA]</scope>
    <source>
        <strain evidence="4 5">T37</strain>
    </source>
</reference>
<dbReference type="KEGG" id="soa:G3M56_009090"/>
<feature type="domain" description="Glycosyl hydrolase family 95 N-terminal" evidence="1">
    <location>
        <begin position="27"/>
        <end position="80"/>
    </location>
</feature>
<gene>
    <name evidence="4" type="ORF">G3M56_009090</name>
</gene>
<organism evidence="4 5">
    <name type="scientific">Sulfuriroseicoccus oceanibius</name>
    <dbReference type="NCBI Taxonomy" id="2707525"/>
    <lineage>
        <taxon>Bacteria</taxon>
        <taxon>Pseudomonadati</taxon>
        <taxon>Verrucomicrobiota</taxon>
        <taxon>Verrucomicrobiia</taxon>
        <taxon>Verrucomicrobiales</taxon>
        <taxon>Verrucomicrobiaceae</taxon>
        <taxon>Sulfuriroseicoccus</taxon>
    </lineage>
</organism>
<feature type="domain" description="Glycosyl hydrolase family 95 catalytic" evidence="3">
    <location>
        <begin position="264"/>
        <end position="663"/>
    </location>
</feature>
<dbReference type="InterPro" id="IPR054363">
    <property type="entry name" value="GH95_cat"/>
</dbReference>
<evidence type="ECO:0000259" key="3">
    <source>
        <dbReference type="Pfam" id="PF22124"/>
    </source>
</evidence>
<evidence type="ECO:0000313" key="5">
    <source>
        <dbReference type="Proteomes" id="UP000475117"/>
    </source>
</evidence>
<dbReference type="Pfam" id="PF21307">
    <property type="entry name" value="Glyco_hydro_95_C"/>
    <property type="match status" value="1"/>
</dbReference>
<evidence type="ECO:0000259" key="1">
    <source>
        <dbReference type="Pfam" id="PF14498"/>
    </source>
</evidence>
<accession>A0A6B3LAY5</accession>
<protein>
    <submittedName>
        <fullName evidence="4">Glycoside hydrolase family 95 protein</fullName>
    </submittedName>
</protein>
<name>A0A6B3LAY5_9BACT</name>
<dbReference type="InterPro" id="IPR049053">
    <property type="entry name" value="AFCA-like_C"/>
</dbReference>
<feature type="domain" description="Glycosyl hydrolase family 95 N-terminal" evidence="1">
    <location>
        <begin position="93"/>
        <end position="238"/>
    </location>
</feature>
<dbReference type="Proteomes" id="UP000475117">
    <property type="component" value="Chromosome"/>
</dbReference>